<dbReference type="RefSeq" id="YP_010054638.1">
    <property type="nucleotide sequence ID" value="NC_054655.1"/>
</dbReference>
<organism evidence="1 2">
    <name type="scientific">Streptomyces phage Celia</name>
    <dbReference type="NCBI Taxonomy" id="2590946"/>
    <lineage>
        <taxon>Viruses</taxon>
        <taxon>Duplodnaviria</taxon>
        <taxon>Heunggongvirae</taxon>
        <taxon>Uroviricota</taxon>
        <taxon>Caudoviricetes</taxon>
        <taxon>Arquatrovirinae</taxon>
        <taxon>Celiavirus</taxon>
        <taxon>Celiavirus celia</taxon>
    </lineage>
</organism>
<gene>
    <name evidence="1" type="primary">74</name>
    <name evidence="1" type="ORF">SEA_CELIA_74</name>
</gene>
<name>A0A516KRG0_9CAUD</name>
<dbReference type="GeneID" id="64470555"/>
<dbReference type="Proteomes" id="UP000317273">
    <property type="component" value="Segment"/>
</dbReference>
<dbReference type="KEGG" id="vg:64470555"/>
<keyword evidence="2" id="KW-1185">Reference proteome</keyword>
<sequence length="132" mass="14895">MADLSVVTDENVRDIVDTAAYGGITYWATEPTDEEFGGKPDDKEFTIVEGVDDYPFGGRDVDEVFYLSVEDIRQAFGRLLDLDQKYVNREIHGYILDSWRDRDDDGIDCGHIDADAADAIIQVACFNELRYG</sequence>
<proteinExistence type="predicted"/>
<dbReference type="EMBL" id="MN062705">
    <property type="protein sequence ID" value="QDP44277.1"/>
    <property type="molecule type" value="Genomic_DNA"/>
</dbReference>
<protein>
    <submittedName>
        <fullName evidence="1">Uncharacterized protein</fullName>
    </submittedName>
</protein>
<reference evidence="1 2" key="1">
    <citation type="submission" date="2019-06" db="EMBL/GenBank/DDBJ databases">
        <authorList>
            <person name="Lopez J."/>
            <person name="Ball K.N."/>
            <person name="Bhuiyan S."/>
            <person name="Nayek S."/>
            <person name="Sivoravong A."/>
            <person name="Hughes L.E."/>
            <person name="Garlena R.A."/>
            <person name="Russell D.A."/>
            <person name="Pope W.H."/>
            <person name="Jacobs-Sera D."/>
            <person name="Hatfull G.F."/>
        </authorList>
    </citation>
    <scope>NUCLEOTIDE SEQUENCE [LARGE SCALE GENOMIC DNA]</scope>
</reference>
<evidence type="ECO:0000313" key="2">
    <source>
        <dbReference type="Proteomes" id="UP000317273"/>
    </source>
</evidence>
<accession>A0A516KRG0</accession>
<evidence type="ECO:0000313" key="1">
    <source>
        <dbReference type="EMBL" id="QDP44277.1"/>
    </source>
</evidence>